<dbReference type="RefSeq" id="WP_075768087.1">
    <property type="nucleotide sequence ID" value="NZ_MJIL01000099.1"/>
</dbReference>
<evidence type="ECO:0000313" key="3">
    <source>
        <dbReference type="Proteomes" id="UP000186905"/>
    </source>
</evidence>
<name>A0A1Q9G6Z8_9GAMM</name>
<proteinExistence type="predicted"/>
<accession>A0A1Q9G6Z8</accession>
<evidence type="ECO:0000313" key="2">
    <source>
        <dbReference type="EMBL" id="OLQ70088.1"/>
    </source>
</evidence>
<comment type="caution">
    <text evidence="2">The sequence shown here is derived from an EMBL/GenBank/DDBJ whole genome shotgun (WGS) entry which is preliminary data.</text>
</comment>
<sequence>MSELYYPKGTVLKIRCSTYWHYGISDGNGYVVHNSKKRRRVQLDSLDEFSEGRDIVVSSITSAKPEQAYHYAVQQEGRTYNLFSENCEQFVREAHGLPAECTQFQQCLVALAGSYIILNAEAPVLKVAGMGLLLGALFSPTEHRPYGQAVRGARLAVGSAMWASQLLRKLKIM</sequence>
<dbReference type="STRING" id="1903952.BIT28_11190"/>
<dbReference type="PROSITE" id="PS51934">
    <property type="entry name" value="LRAT"/>
    <property type="match status" value="1"/>
</dbReference>
<organism evidence="2 3">
    <name type="scientific">Photobacterium proteolyticum</name>
    <dbReference type="NCBI Taxonomy" id="1903952"/>
    <lineage>
        <taxon>Bacteria</taxon>
        <taxon>Pseudomonadati</taxon>
        <taxon>Pseudomonadota</taxon>
        <taxon>Gammaproteobacteria</taxon>
        <taxon>Vibrionales</taxon>
        <taxon>Vibrionaceae</taxon>
        <taxon>Photobacterium</taxon>
    </lineage>
</organism>
<gene>
    <name evidence="2" type="ORF">BIT28_11190</name>
</gene>
<protein>
    <recommendedName>
        <fullName evidence="1">LRAT domain-containing protein</fullName>
    </recommendedName>
</protein>
<dbReference type="Gene3D" id="3.90.1720.10">
    <property type="entry name" value="endopeptidase domain like (from Nostoc punctiforme)"/>
    <property type="match status" value="1"/>
</dbReference>
<dbReference type="OrthoDB" id="6398855at2"/>
<dbReference type="InterPro" id="IPR007053">
    <property type="entry name" value="LRAT_dom"/>
</dbReference>
<dbReference type="Proteomes" id="UP000186905">
    <property type="component" value="Unassembled WGS sequence"/>
</dbReference>
<dbReference type="EMBL" id="MJIL01000099">
    <property type="protein sequence ID" value="OLQ70088.1"/>
    <property type="molecule type" value="Genomic_DNA"/>
</dbReference>
<dbReference type="AlphaFoldDB" id="A0A1Q9G6Z8"/>
<evidence type="ECO:0000259" key="1">
    <source>
        <dbReference type="PROSITE" id="PS51934"/>
    </source>
</evidence>
<keyword evidence="3" id="KW-1185">Reference proteome</keyword>
<dbReference type="Pfam" id="PF04970">
    <property type="entry name" value="LRAT"/>
    <property type="match status" value="1"/>
</dbReference>
<feature type="domain" description="LRAT" evidence="1">
    <location>
        <begin position="11"/>
        <end position="103"/>
    </location>
</feature>
<reference evidence="2 3" key="1">
    <citation type="submission" date="2016-09" db="EMBL/GenBank/DDBJ databases">
        <title>Photobacterium proteolyticum sp. nov. a protease producing bacterium isolated from ocean sediments of Laizhou Bay.</title>
        <authorList>
            <person name="Li Y."/>
        </authorList>
    </citation>
    <scope>NUCLEOTIDE SEQUENCE [LARGE SCALE GENOMIC DNA]</scope>
    <source>
        <strain evidence="2 3">13-12</strain>
    </source>
</reference>